<protein>
    <submittedName>
        <fullName evidence="1">Uncharacterized protein</fullName>
    </submittedName>
</protein>
<keyword evidence="2" id="KW-1185">Reference proteome</keyword>
<sequence length="199" mass="21626">MEGQANHQLEPWHELPDKVVMVSGASSGLGREFCLDLARAGCRIVAAARRPDRLKSLCLKINGAAVEPSSPWRRRRSLTSQLTGPPSRDSILSRMVSGERLSRFAMCDLGNVKSPLDLSEEEWDHSYNTNTKGACLVSKYVCIRMQDSNRGGSVINISSNAGLNRGHLPVSIACSSSKAALNTITKAVTTQFVSSLRLL</sequence>
<dbReference type="Pfam" id="PF00106">
    <property type="entry name" value="adh_short"/>
    <property type="match status" value="2"/>
</dbReference>
<name>A0A2I0LBR9_PUNGR</name>
<dbReference type="SUPFAM" id="SSF51735">
    <property type="entry name" value="NAD(P)-binding Rossmann-fold domains"/>
    <property type="match status" value="1"/>
</dbReference>
<dbReference type="InterPro" id="IPR002347">
    <property type="entry name" value="SDR_fam"/>
</dbReference>
<proteinExistence type="predicted"/>
<evidence type="ECO:0000313" key="2">
    <source>
        <dbReference type="Proteomes" id="UP000233551"/>
    </source>
</evidence>
<dbReference type="AlphaFoldDB" id="A0A2I0LBR9"/>
<dbReference type="PANTHER" id="PTHR44375">
    <property type="entry name" value="BETA-KETOACYL-ACP REDUCTASE-LIKE PROTEIN-RELATED"/>
    <property type="match status" value="1"/>
</dbReference>
<organism evidence="1 2">
    <name type="scientific">Punica granatum</name>
    <name type="common">Pomegranate</name>
    <dbReference type="NCBI Taxonomy" id="22663"/>
    <lineage>
        <taxon>Eukaryota</taxon>
        <taxon>Viridiplantae</taxon>
        <taxon>Streptophyta</taxon>
        <taxon>Embryophyta</taxon>
        <taxon>Tracheophyta</taxon>
        <taxon>Spermatophyta</taxon>
        <taxon>Magnoliopsida</taxon>
        <taxon>eudicotyledons</taxon>
        <taxon>Gunneridae</taxon>
        <taxon>Pentapetalae</taxon>
        <taxon>rosids</taxon>
        <taxon>malvids</taxon>
        <taxon>Myrtales</taxon>
        <taxon>Lythraceae</taxon>
        <taxon>Punica</taxon>
    </lineage>
</organism>
<dbReference type="Gene3D" id="3.40.50.720">
    <property type="entry name" value="NAD(P)-binding Rossmann-like Domain"/>
    <property type="match status" value="2"/>
</dbReference>
<comment type="caution">
    <text evidence="1">The sequence shown here is derived from an EMBL/GenBank/DDBJ whole genome shotgun (WGS) entry which is preliminary data.</text>
</comment>
<dbReference type="Proteomes" id="UP000233551">
    <property type="component" value="Unassembled WGS sequence"/>
</dbReference>
<dbReference type="PRINTS" id="PR00081">
    <property type="entry name" value="GDHRDH"/>
</dbReference>
<reference evidence="1 2" key="1">
    <citation type="submission" date="2017-11" db="EMBL/GenBank/DDBJ databases">
        <title>De-novo sequencing of pomegranate (Punica granatum L.) genome.</title>
        <authorList>
            <person name="Akparov Z."/>
            <person name="Amiraslanov A."/>
            <person name="Hajiyeva S."/>
            <person name="Abbasov M."/>
            <person name="Kaur K."/>
            <person name="Hamwieh A."/>
            <person name="Solovyev V."/>
            <person name="Salamov A."/>
            <person name="Braich B."/>
            <person name="Kosarev P."/>
            <person name="Mahmoud A."/>
            <person name="Hajiyev E."/>
            <person name="Babayeva S."/>
            <person name="Izzatullayeva V."/>
            <person name="Mammadov A."/>
            <person name="Mammadov A."/>
            <person name="Sharifova S."/>
            <person name="Ojaghi J."/>
            <person name="Eynullazada K."/>
            <person name="Bayramov B."/>
            <person name="Abdulazimova A."/>
            <person name="Shahmuradov I."/>
        </authorList>
    </citation>
    <scope>NUCLEOTIDE SEQUENCE [LARGE SCALE GENOMIC DNA]</scope>
    <source>
        <strain evidence="2">cv. AG2017</strain>
        <tissue evidence="1">Leaf</tissue>
    </source>
</reference>
<dbReference type="EMBL" id="PGOL01000060">
    <property type="protein sequence ID" value="PKI78132.1"/>
    <property type="molecule type" value="Genomic_DNA"/>
</dbReference>
<dbReference type="STRING" id="22663.A0A2I0LBR9"/>
<dbReference type="PANTHER" id="PTHR44375:SF2">
    <property type="entry name" value="BETA-KETOACYL-ACP REDUCTASE-LIKE PROTEIN-RELATED"/>
    <property type="match status" value="1"/>
</dbReference>
<dbReference type="CDD" id="cd05233">
    <property type="entry name" value="SDR_c"/>
    <property type="match status" value="1"/>
</dbReference>
<evidence type="ECO:0000313" key="1">
    <source>
        <dbReference type="EMBL" id="PKI78132.1"/>
    </source>
</evidence>
<gene>
    <name evidence="1" type="ORF">CRG98_001460</name>
</gene>
<accession>A0A2I0LBR9</accession>
<dbReference type="InterPro" id="IPR036291">
    <property type="entry name" value="NAD(P)-bd_dom_sf"/>
</dbReference>